<name>A0ABV2IV96_9HYPH</name>
<dbReference type="Proteomes" id="UP001549047">
    <property type="component" value="Unassembled WGS sequence"/>
</dbReference>
<comment type="caution">
    <text evidence="2">The sequence shown here is derived from an EMBL/GenBank/DDBJ whole genome shotgun (WGS) entry which is preliminary data.</text>
</comment>
<evidence type="ECO:0000259" key="1">
    <source>
        <dbReference type="Pfam" id="PF07791"/>
    </source>
</evidence>
<evidence type="ECO:0000313" key="2">
    <source>
        <dbReference type="EMBL" id="MET3612411.1"/>
    </source>
</evidence>
<reference evidence="2 3" key="1">
    <citation type="submission" date="2024-06" db="EMBL/GenBank/DDBJ databases">
        <title>Genomic Encyclopedia of Type Strains, Phase IV (KMG-IV): sequencing the most valuable type-strain genomes for metagenomic binning, comparative biology and taxonomic classification.</title>
        <authorList>
            <person name="Goeker M."/>
        </authorList>
    </citation>
    <scope>NUCLEOTIDE SEQUENCE [LARGE SCALE GENOMIC DNA]</scope>
    <source>
        <strain evidence="2 3">DSM 29780</strain>
    </source>
</reference>
<gene>
    <name evidence="2" type="ORF">ABID16_000716</name>
</gene>
<sequence length="213" mass="24456">MAETKKKKIKIHEIDSLGAHRGWECVNYSRLQPDKFGITPKISWPDGKFSVTAGPWTLPVFVEPPHIVIDRKIRRPDWDVQYKDGCLFISGKFRNLIKEVAPDTCEFRPCVTEFRNGEQGPEIWLCSPIKAFAQTIDLVKSHVQVSGYGFYMNPGIFDRMRLSFVETEMVEVHLFRIAEMSNGIFCDDFFKMKCREAGIKSISFKEIGELPAS</sequence>
<proteinExistence type="predicted"/>
<dbReference type="RefSeq" id="WP_354554974.1">
    <property type="nucleotide sequence ID" value="NZ_JBEPMB010000001.1"/>
</dbReference>
<feature type="domain" description="Immunity MXAN-0049 protein" evidence="1">
    <location>
        <begin position="57"/>
        <end position="208"/>
    </location>
</feature>
<dbReference type="InterPro" id="IPR012433">
    <property type="entry name" value="Imm11"/>
</dbReference>
<organism evidence="2 3">
    <name type="scientific">Rhizobium aquaticum</name>
    <dbReference type="NCBI Taxonomy" id="1549636"/>
    <lineage>
        <taxon>Bacteria</taxon>
        <taxon>Pseudomonadati</taxon>
        <taxon>Pseudomonadota</taxon>
        <taxon>Alphaproteobacteria</taxon>
        <taxon>Hyphomicrobiales</taxon>
        <taxon>Rhizobiaceae</taxon>
        <taxon>Rhizobium/Agrobacterium group</taxon>
        <taxon>Rhizobium</taxon>
    </lineage>
</organism>
<protein>
    <recommendedName>
        <fullName evidence="1">Immunity MXAN-0049 protein domain-containing protein</fullName>
    </recommendedName>
</protein>
<keyword evidence="3" id="KW-1185">Reference proteome</keyword>
<evidence type="ECO:0000313" key="3">
    <source>
        <dbReference type="Proteomes" id="UP001549047"/>
    </source>
</evidence>
<dbReference type="EMBL" id="JBEPMB010000001">
    <property type="protein sequence ID" value="MET3612411.1"/>
    <property type="molecule type" value="Genomic_DNA"/>
</dbReference>
<accession>A0ABV2IV96</accession>
<dbReference type="Pfam" id="PF07791">
    <property type="entry name" value="Imm11"/>
    <property type="match status" value="1"/>
</dbReference>